<dbReference type="Proteomes" id="UP000436088">
    <property type="component" value="Unassembled WGS sequence"/>
</dbReference>
<protein>
    <submittedName>
        <fullName evidence="1">Uncharacterized protein</fullName>
    </submittedName>
</protein>
<organism evidence="1 2">
    <name type="scientific">Hibiscus syriacus</name>
    <name type="common">Rose of Sharon</name>
    <dbReference type="NCBI Taxonomy" id="106335"/>
    <lineage>
        <taxon>Eukaryota</taxon>
        <taxon>Viridiplantae</taxon>
        <taxon>Streptophyta</taxon>
        <taxon>Embryophyta</taxon>
        <taxon>Tracheophyta</taxon>
        <taxon>Spermatophyta</taxon>
        <taxon>Magnoliopsida</taxon>
        <taxon>eudicotyledons</taxon>
        <taxon>Gunneridae</taxon>
        <taxon>Pentapetalae</taxon>
        <taxon>rosids</taxon>
        <taxon>malvids</taxon>
        <taxon>Malvales</taxon>
        <taxon>Malvaceae</taxon>
        <taxon>Malvoideae</taxon>
        <taxon>Hibiscus</taxon>
    </lineage>
</organism>
<dbReference type="EMBL" id="VEPZ02001774">
    <property type="protein sequence ID" value="KAE8655863.1"/>
    <property type="molecule type" value="Genomic_DNA"/>
</dbReference>
<accession>A0A6A2WCC9</accession>
<proteinExistence type="predicted"/>
<comment type="caution">
    <text evidence="1">The sequence shown here is derived from an EMBL/GenBank/DDBJ whole genome shotgun (WGS) entry which is preliminary data.</text>
</comment>
<keyword evidence="2" id="KW-1185">Reference proteome</keyword>
<evidence type="ECO:0000313" key="1">
    <source>
        <dbReference type="EMBL" id="KAE8655863.1"/>
    </source>
</evidence>
<sequence length="412" mass="46390">MAAGTYPNSYVANPEQAEAIACEQALILSKDLGSKWLSLKEIPHLLSLNYGFLQKIALFLISIWVTLSEESFSKPRFWLEEAPSVVEAAVLQDRWDLNSVRGRVFDRVTFIAVADITDIIAVTAGAAVLVIDGQEVPQPTYADILAGLAINKPICAEEEVDMADSFDLEDKDFITDTRLGVSSIQFSEHAYKKMELSMTRTVVLKLLGQRLLSCPVPIRTSQPYPSMVIAWIRFPRLPEYKYHEKILYSIGKLVGKVIAYKTWSMRIYRPFVLLVASSNIFKTHVATMVIRKFTLIQIKLQRIKSLPVLLVIPPRHLITMFLIQRRALMARRWWWREGVNECRGRIQKNKEISAIPRESCSRFAALSVDWSNNGKDSNPGGGNTGGNKVELAVKTTSKNTNNHKISASLLPL</sequence>
<evidence type="ECO:0000313" key="2">
    <source>
        <dbReference type="Proteomes" id="UP000436088"/>
    </source>
</evidence>
<gene>
    <name evidence="1" type="ORF">F3Y22_tig00117016pilonHSYRG00204</name>
</gene>
<reference evidence="1" key="1">
    <citation type="submission" date="2019-09" db="EMBL/GenBank/DDBJ databases">
        <title>Draft genome information of white flower Hibiscus syriacus.</title>
        <authorList>
            <person name="Kim Y.-M."/>
        </authorList>
    </citation>
    <scope>NUCLEOTIDE SEQUENCE [LARGE SCALE GENOMIC DNA]</scope>
    <source>
        <strain evidence="1">YM2019G1</strain>
    </source>
</reference>
<name>A0A6A2WCC9_HIBSY</name>
<dbReference type="AlphaFoldDB" id="A0A6A2WCC9"/>